<evidence type="ECO:0000313" key="3">
    <source>
        <dbReference type="Proteomes" id="UP001244207"/>
    </source>
</evidence>
<proteinExistence type="predicted"/>
<dbReference type="Proteomes" id="UP001244207">
    <property type="component" value="Unassembled WGS sequence"/>
</dbReference>
<dbReference type="RefSeq" id="XP_060359912.1">
    <property type="nucleotide sequence ID" value="XM_060514771.1"/>
</dbReference>
<evidence type="ECO:0000256" key="1">
    <source>
        <dbReference type="SAM" id="MobiDB-lite"/>
    </source>
</evidence>
<accession>A0AAD8UBE4</accession>
<protein>
    <submittedName>
        <fullName evidence="2">Uncharacterized protein</fullName>
    </submittedName>
</protein>
<feature type="region of interest" description="Disordered" evidence="1">
    <location>
        <begin position="1"/>
        <end position="22"/>
    </location>
</feature>
<feature type="compositionally biased region" description="Basic and acidic residues" evidence="1">
    <location>
        <begin position="260"/>
        <end position="272"/>
    </location>
</feature>
<sequence>MPDSQETFSHVTSQPSFVTKTPPSIDDNTVIIAVASPDLKTGVQSRNGWFLSDFYAFNYLFKGLGHSQTWLTAADPERLLETYGNYLHGNPYQEQKVVLSSSLLQNGEITPPVVVEPEGMIDRFLNEIERASAEAVQHDRPLLIMVFCHGLVDHRFLLDASDDERGLKANRLKEAIADGCRATILTSACYADGWIVKDLKGNNQHPLSATPGKQSESWMLSPSASKRACGSIFASSVIETLASKGSPLVAAEEEEEEKGEEAGSRKEVERLQPDQPNDLQVETYNSFCQSILDICKGKLHRMADEQGFCFSAQDDQWNWSWTKRTGTPLAHFQSRWDALETVEFTGDKEERIRKLYRDPDPSNNWATDDELRAALARISGSGQRHAGLEVQKEMEDLVYQQRIPPLAKLLLETCPEDWSKGWGNGDRCYLEQLATGVVIPREKSTYSDTDPLEFIRYRLEAAAMADRIVSLFQLPVPFGESCIMCDLDRFNARAEKESEGYLRRYSRIWSCLAYDLFPMPRIIQGPPMARPLRYVVAAVSMMPLSDEKIESLTNEILEYTGRLRKSVEEGVATNEEVARQSRRWIASIGRKVRR</sequence>
<comment type="caution">
    <text evidence="2">The sequence shown here is derived from an EMBL/GenBank/DDBJ whole genome shotgun (WGS) entry which is preliminary data.</text>
</comment>
<dbReference type="EMBL" id="JAHMHS010000132">
    <property type="protein sequence ID" value="KAK1714096.1"/>
    <property type="molecule type" value="Genomic_DNA"/>
</dbReference>
<reference evidence="2" key="1">
    <citation type="submission" date="2021-12" db="EMBL/GenBank/DDBJ databases">
        <title>Comparative genomics, transcriptomics and evolutionary studies reveal genomic signatures of adaptation to plant cell wall in hemibiotrophic fungi.</title>
        <authorList>
            <consortium name="DOE Joint Genome Institute"/>
            <person name="Baroncelli R."/>
            <person name="Diaz J.F."/>
            <person name="Benocci T."/>
            <person name="Peng M."/>
            <person name="Battaglia E."/>
            <person name="Haridas S."/>
            <person name="Andreopoulos W."/>
            <person name="Labutti K."/>
            <person name="Pangilinan J."/>
            <person name="Floch G.L."/>
            <person name="Makela M.R."/>
            <person name="Henrissat B."/>
            <person name="Grigoriev I.V."/>
            <person name="Crouch J.A."/>
            <person name="De Vries R.P."/>
            <person name="Sukno S.A."/>
            <person name="Thon M.R."/>
        </authorList>
    </citation>
    <scope>NUCLEOTIDE SEQUENCE</scope>
    <source>
        <strain evidence="2">CBS 112980</strain>
    </source>
</reference>
<gene>
    <name evidence="2" type="ORF">BDZ83DRAFT_756600</name>
</gene>
<name>A0AAD8UBE4_GLOAC</name>
<dbReference type="GeneID" id="85398669"/>
<dbReference type="AlphaFoldDB" id="A0AAD8UBE4"/>
<evidence type="ECO:0000313" key="2">
    <source>
        <dbReference type="EMBL" id="KAK1714096.1"/>
    </source>
</evidence>
<keyword evidence="3" id="KW-1185">Reference proteome</keyword>
<feature type="region of interest" description="Disordered" evidence="1">
    <location>
        <begin position="246"/>
        <end position="276"/>
    </location>
</feature>
<organism evidence="2 3">
    <name type="scientific">Glomerella acutata</name>
    <name type="common">Colletotrichum acutatum</name>
    <dbReference type="NCBI Taxonomy" id="27357"/>
    <lineage>
        <taxon>Eukaryota</taxon>
        <taxon>Fungi</taxon>
        <taxon>Dikarya</taxon>
        <taxon>Ascomycota</taxon>
        <taxon>Pezizomycotina</taxon>
        <taxon>Sordariomycetes</taxon>
        <taxon>Hypocreomycetidae</taxon>
        <taxon>Glomerellales</taxon>
        <taxon>Glomerellaceae</taxon>
        <taxon>Colletotrichum</taxon>
        <taxon>Colletotrichum acutatum species complex</taxon>
    </lineage>
</organism>